<dbReference type="GO" id="GO:0008967">
    <property type="term" value="F:phosphoglycolate phosphatase activity"/>
    <property type="evidence" value="ECO:0007669"/>
    <property type="project" value="TreeGrafter"/>
</dbReference>
<accession>A0A833E9P3</accession>
<dbReference type="SUPFAM" id="SSF56784">
    <property type="entry name" value="HAD-like"/>
    <property type="match status" value="1"/>
</dbReference>
<protein>
    <submittedName>
        <fullName evidence="1">HAD family hydrolase</fullName>
    </submittedName>
</protein>
<gene>
    <name evidence="1" type="ORF">EYH45_02490</name>
</gene>
<dbReference type="InterPro" id="IPR023198">
    <property type="entry name" value="PGP-like_dom2"/>
</dbReference>
<dbReference type="InterPro" id="IPR050155">
    <property type="entry name" value="HAD-like_hydrolase_sf"/>
</dbReference>
<comment type="caution">
    <text evidence="1">The sequence shown here is derived from an EMBL/GenBank/DDBJ whole genome shotgun (WGS) entry which is preliminary data.</text>
</comment>
<evidence type="ECO:0000313" key="2">
    <source>
        <dbReference type="Proteomes" id="UP000608579"/>
    </source>
</evidence>
<name>A0A833E9P3_CALS0</name>
<dbReference type="Pfam" id="PF13419">
    <property type="entry name" value="HAD_2"/>
    <property type="match status" value="1"/>
</dbReference>
<dbReference type="PANTHER" id="PTHR43434">
    <property type="entry name" value="PHOSPHOGLYCOLATE PHOSPHATASE"/>
    <property type="match status" value="1"/>
</dbReference>
<keyword evidence="1" id="KW-0378">Hydrolase</keyword>
<proteinExistence type="predicted"/>
<dbReference type="Gene3D" id="1.10.150.240">
    <property type="entry name" value="Putative phosphatase, domain 2"/>
    <property type="match status" value="1"/>
</dbReference>
<sequence>MIRGILLDLDKTLVNVLDYVDYCSALRALFKHLGREVNADVPETYWGVCASKAMETLVALSGSVEWDTASNIIEEYEIKGAGASTPMHGLGRFMDEVGKFDKKAIVTLLGPKATKIVIQIHKINVDAVVSRSRDFKPKPYPDQVLQALKLLDIRPSEAVMVGDSEWDEKAAVSAGVCFIGVTNRRPVHHFKSSIAVVEDLHGACEVLRALRKNSLVC</sequence>
<dbReference type="Gene3D" id="3.40.50.1000">
    <property type="entry name" value="HAD superfamily/HAD-like"/>
    <property type="match status" value="1"/>
</dbReference>
<dbReference type="SFLD" id="SFLDS00003">
    <property type="entry name" value="Haloacid_Dehalogenase"/>
    <property type="match status" value="1"/>
</dbReference>
<evidence type="ECO:0000313" key="1">
    <source>
        <dbReference type="EMBL" id="HIQ29414.1"/>
    </source>
</evidence>
<dbReference type="SFLD" id="SFLDG01129">
    <property type="entry name" value="C1.5:_HAD__Beta-PGM__Phosphata"/>
    <property type="match status" value="1"/>
</dbReference>
<dbReference type="InterPro" id="IPR041492">
    <property type="entry name" value="HAD_2"/>
</dbReference>
<dbReference type="EMBL" id="DQVM01000045">
    <property type="protein sequence ID" value="HIQ29414.1"/>
    <property type="molecule type" value="Genomic_DNA"/>
</dbReference>
<dbReference type="InterPro" id="IPR023214">
    <property type="entry name" value="HAD_sf"/>
</dbReference>
<reference evidence="1" key="1">
    <citation type="journal article" date="2020" name="ISME J.">
        <title>Gammaproteobacteria mediating utilization of methyl-, sulfur- and petroleum organic compounds in deep ocean hydrothermal plumes.</title>
        <authorList>
            <person name="Zhou Z."/>
            <person name="Liu Y."/>
            <person name="Pan J."/>
            <person name="Cron B.R."/>
            <person name="Toner B.M."/>
            <person name="Anantharaman K."/>
            <person name="Breier J.A."/>
            <person name="Dick G.J."/>
            <person name="Li M."/>
        </authorList>
    </citation>
    <scope>NUCLEOTIDE SEQUENCE</scope>
    <source>
        <strain evidence="1">SZUA-1515</strain>
    </source>
</reference>
<dbReference type="InterPro" id="IPR036412">
    <property type="entry name" value="HAD-like_sf"/>
</dbReference>
<dbReference type="GO" id="GO:0006281">
    <property type="term" value="P:DNA repair"/>
    <property type="evidence" value="ECO:0007669"/>
    <property type="project" value="TreeGrafter"/>
</dbReference>
<dbReference type="PANTHER" id="PTHR43434:SF1">
    <property type="entry name" value="PHOSPHOGLYCOLATE PHOSPHATASE"/>
    <property type="match status" value="1"/>
</dbReference>
<dbReference type="AlphaFoldDB" id="A0A833E9P3"/>
<dbReference type="Proteomes" id="UP000608579">
    <property type="component" value="Unassembled WGS sequence"/>
</dbReference>
<organism evidence="1 2">
    <name type="scientific">Caldiarchaeum subterraneum</name>
    <dbReference type="NCBI Taxonomy" id="311458"/>
    <lineage>
        <taxon>Archaea</taxon>
        <taxon>Nitrososphaerota</taxon>
        <taxon>Candidatus Caldarchaeales</taxon>
        <taxon>Candidatus Caldarchaeaceae</taxon>
        <taxon>Candidatus Caldarchaeum</taxon>
    </lineage>
</organism>